<dbReference type="InterPro" id="IPR044822">
    <property type="entry name" value="Myb_DNA-bind_4"/>
</dbReference>
<dbReference type="RefSeq" id="XP_011506000.1">
    <property type="nucleotide sequence ID" value="XM_011507698.1"/>
</dbReference>
<keyword evidence="3" id="KW-1185">Reference proteome</keyword>
<dbReference type="Proteomes" id="UP000695007">
    <property type="component" value="Unplaced"/>
</dbReference>
<feature type="region of interest" description="Disordered" evidence="1">
    <location>
        <begin position="243"/>
        <end position="282"/>
    </location>
</feature>
<reference evidence="4" key="1">
    <citation type="submission" date="2025-08" db="UniProtKB">
        <authorList>
            <consortium name="RefSeq"/>
        </authorList>
    </citation>
    <scope>IDENTIFICATION</scope>
</reference>
<feature type="compositionally biased region" description="Basic and acidic residues" evidence="1">
    <location>
        <begin position="181"/>
        <end position="198"/>
    </location>
</feature>
<proteinExistence type="predicted"/>
<dbReference type="GeneID" id="105368637"/>
<feature type="region of interest" description="Disordered" evidence="1">
    <location>
        <begin position="161"/>
        <end position="209"/>
    </location>
</feature>
<gene>
    <name evidence="4" type="primary">LOC105368637</name>
</gene>
<name>A0AAJ6YX70_9HYME</name>
<dbReference type="AlphaFoldDB" id="A0AAJ6YX70"/>
<organism evidence="3 4">
    <name type="scientific">Ceratosolen solmsi marchali</name>
    <dbReference type="NCBI Taxonomy" id="326594"/>
    <lineage>
        <taxon>Eukaryota</taxon>
        <taxon>Metazoa</taxon>
        <taxon>Ecdysozoa</taxon>
        <taxon>Arthropoda</taxon>
        <taxon>Hexapoda</taxon>
        <taxon>Insecta</taxon>
        <taxon>Pterygota</taxon>
        <taxon>Neoptera</taxon>
        <taxon>Endopterygota</taxon>
        <taxon>Hymenoptera</taxon>
        <taxon>Apocrita</taxon>
        <taxon>Proctotrupomorpha</taxon>
        <taxon>Chalcidoidea</taxon>
        <taxon>Agaonidae</taxon>
        <taxon>Agaoninae</taxon>
        <taxon>Ceratosolen</taxon>
    </lineage>
</organism>
<feature type="domain" description="Myb/SANT-like DNA-binding" evidence="2">
    <location>
        <begin position="13"/>
        <end position="106"/>
    </location>
</feature>
<dbReference type="KEGG" id="csol:105368637"/>
<evidence type="ECO:0000313" key="4">
    <source>
        <dbReference type="RefSeq" id="XP_011506000.1"/>
    </source>
</evidence>
<feature type="compositionally biased region" description="Low complexity" evidence="1">
    <location>
        <begin position="171"/>
        <end position="180"/>
    </location>
</feature>
<protein>
    <submittedName>
        <fullName evidence="4">Uncharacterized protein LOC105368637</fullName>
    </submittedName>
</protein>
<evidence type="ECO:0000313" key="3">
    <source>
        <dbReference type="Proteomes" id="UP000695007"/>
    </source>
</evidence>
<dbReference type="Pfam" id="PF13837">
    <property type="entry name" value="Myb_DNA-bind_4"/>
    <property type="match status" value="1"/>
</dbReference>
<accession>A0AAJ6YX70</accession>
<evidence type="ECO:0000259" key="2">
    <source>
        <dbReference type="Pfam" id="PF13837"/>
    </source>
</evidence>
<sequence>MTSSHVYHHAKFRWTENLTCRFIQLRKEHGKMFTGRKYSAQVGWEYILRQMREEFPTIMADVHYRVLKKKWSNLLQQYKELKNPVHGDKNRADDISWPFYTAIDEVLGNLGLPSSQRRASCTDEHNVPDDEDLDPQEFLYVSVSQDDENDESASVDHLGINEYQRSESERVPGLPRLQPLRQERRRGPVSDSFSERTTRRSTTSTRKRLAPADGVELLARLPAAVELSMRPICRSGAELPALEPISTATNGSPDSEECPGDGNRPRKRGRDTEEPGQESETRLERRIAEFFEYIKRRDEENRSILMRMLVAIEDIRNVVS</sequence>
<evidence type="ECO:0000256" key="1">
    <source>
        <dbReference type="SAM" id="MobiDB-lite"/>
    </source>
</evidence>
<feature type="region of interest" description="Disordered" evidence="1">
    <location>
        <begin position="114"/>
        <end position="134"/>
    </location>
</feature>